<evidence type="ECO:0000256" key="3">
    <source>
        <dbReference type="ARBA" id="ARBA00022989"/>
    </source>
</evidence>
<dbReference type="InterPro" id="IPR000832">
    <property type="entry name" value="GPCR_2_secretin-like"/>
</dbReference>
<dbReference type="Gene3D" id="1.20.1070.10">
    <property type="entry name" value="Rhodopsin 7-helix transmembrane proteins"/>
    <property type="match status" value="1"/>
</dbReference>
<feature type="transmembrane region" description="Helical" evidence="6">
    <location>
        <begin position="196"/>
        <end position="216"/>
    </location>
</feature>
<dbReference type="GO" id="GO:0005886">
    <property type="term" value="C:plasma membrane"/>
    <property type="evidence" value="ECO:0007669"/>
    <property type="project" value="TreeGrafter"/>
</dbReference>
<reference evidence="9" key="2">
    <citation type="submission" date="2020-11" db="EMBL/GenBank/DDBJ databases">
        <authorList>
            <person name="McCartney M.A."/>
            <person name="Auch B."/>
            <person name="Kono T."/>
            <person name="Mallez S."/>
            <person name="Becker A."/>
            <person name="Gohl D.M."/>
            <person name="Silverstein K.A.T."/>
            <person name="Koren S."/>
            <person name="Bechman K.B."/>
            <person name="Herman A."/>
            <person name="Abrahante J.E."/>
            <person name="Garbe J."/>
        </authorList>
    </citation>
    <scope>NUCLEOTIDE SEQUENCE</scope>
    <source>
        <strain evidence="9">Duluth1</strain>
        <tissue evidence="9">Whole animal</tissue>
    </source>
</reference>
<feature type="transmembrane region" description="Helical" evidence="6">
    <location>
        <begin position="223"/>
        <end position="245"/>
    </location>
</feature>
<dbReference type="PROSITE" id="PS50261">
    <property type="entry name" value="G_PROTEIN_RECEP_F2_4"/>
    <property type="match status" value="1"/>
</dbReference>
<feature type="domain" description="G-protein coupled receptors family 2 profile 2" evidence="8">
    <location>
        <begin position="161"/>
        <end position="279"/>
    </location>
</feature>
<dbReference type="PROSITE" id="PS50221">
    <property type="entry name" value="GAIN_B"/>
    <property type="match status" value="1"/>
</dbReference>
<keyword evidence="10" id="KW-1185">Reference proteome</keyword>
<dbReference type="GO" id="GO:0007166">
    <property type="term" value="P:cell surface receptor signaling pathway"/>
    <property type="evidence" value="ECO:0007669"/>
    <property type="project" value="InterPro"/>
</dbReference>
<dbReference type="Gene3D" id="2.60.220.50">
    <property type="match status" value="1"/>
</dbReference>
<dbReference type="Pfam" id="PF01825">
    <property type="entry name" value="GPS"/>
    <property type="match status" value="1"/>
</dbReference>
<comment type="caution">
    <text evidence="9">The sequence shown here is derived from an EMBL/GenBank/DDBJ whole genome shotgun (WGS) entry which is preliminary data.</text>
</comment>
<organism evidence="9 10">
    <name type="scientific">Dreissena polymorpha</name>
    <name type="common">Zebra mussel</name>
    <name type="synonym">Mytilus polymorpha</name>
    <dbReference type="NCBI Taxonomy" id="45954"/>
    <lineage>
        <taxon>Eukaryota</taxon>
        <taxon>Metazoa</taxon>
        <taxon>Spiralia</taxon>
        <taxon>Lophotrochozoa</taxon>
        <taxon>Mollusca</taxon>
        <taxon>Bivalvia</taxon>
        <taxon>Autobranchia</taxon>
        <taxon>Heteroconchia</taxon>
        <taxon>Euheterodonta</taxon>
        <taxon>Imparidentia</taxon>
        <taxon>Neoheterodontei</taxon>
        <taxon>Myida</taxon>
        <taxon>Dreissenoidea</taxon>
        <taxon>Dreissenidae</taxon>
        <taxon>Dreissena</taxon>
    </lineage>
</organism>
<feature type="transmembrane region" description="Helical" evidence="6">
    <location>
        <begin position="163"/>
        <end position="184"/>
    </location>
</feature>
<evidence type="ECO:0000313" key="10">
    <source>
        <dbReference type="Proteomes" id="UP000828390"/>
    </source>
</evidence>
<evidence type="ECO:0000259" key="8">
    <source>
        <dbReference type="PROSITE" id="PS50261"/>
    </source>
</evidence>
<dbReference type="EMBL" id="JAIWYP010000012">
    <property type="protein sequence ID" value="KAH3729503.1"/>
    <property type="molecule type" value="Genomic_DNA"/>
</dbReference>
<dbReference type="Pfam" id="PF00002">
    <property type="entry name" value="7tm_2"/>
    <property type="match status" value="1"/>
</dbReference>
<evidence type="ECO:0000259" key="7">
    <source>
        <dbReference type="PROSITE" id="PS50221"/>
    </source>
</evidence>
<name>A0A9D4CSF9_DREPO</name>
<evidence type="ECO:0000256" key="1">
    <source>
        <dbReference type="ARBA" id="ARBA00004141"/>
    </source>
</evidence>
<evidence type="ECO:0000256" key="2">
    <source>
        <dbReference type="ARBA" id="ARBA00022692"/>
    </source>
</evidence>
<dbReference type="InterPro" id="IPR017981">
    <property type="entry name" value="GPCR_2-like_7TM"/>
</dbReference>
<dbReference type="GO" id="GO:0004930">
    <property type="term" value="F:G protein-coupled receptor activity"/>
    <property type="evidence" value="ECO:0007669"/>
    <property type="project" value="InterPro"/>
</dbReference>
<evidence type="ECO:0000313" key="9">
    <source>
        <dbReference type="EMBL" id="KAH3729503.1"/>
    </source>
</evidence>
<dbReference type="PRINTS" id="PR00249">
    <property type="entry name" value="GPCRSECRETIN"/>
</dbReference>
<keyword evidence="2 6" id="KW-0812">Transmembrane</keyword>
<dbReference type="InterPro" id="IPR000203">
    <property type="entry name" value="GPS"/>
</dbReference>
<accession>A0A9D4CSF9</accession>
<sequence length="279" mass="30699">MIVDGYLSFPKKYVQNYTNNDTTWILQSQSRIFLNTSKLGDVVATIVIYKNLTDVISARSEFNRSSNDDDIVNGPVLSCSISNVSSSLASPIILSFEHGQTNFINASCNYWKFSSPGYWASDGCIVRASNDTITVCECDHLTNFAVLMSPFVEAHVKSKALRLVSIVGLSLSTFCLLLTIIVFAKLWRYVRSDRSVVLVNLILALIISYAIFLGGVDRTENKIACTVIAAALHYICTVVFCLMLAEGIGIARDVILVFAQTSILSKLLVFAWGLPVIIV</sequence>
<reference evidence="9" key="1">
    <citation type="journal article" date="2019" name="bioRxiv">
        <title>The Genome of the Zebra Mussel, Dreissena polymorpha: A Resource for Invasive Species Research.</title>
        <authorList>
            <person name="McCartney M.A."/>
            <person name="Auch B."/>
            <person name="Kono T."/>
            <person name="Mallez S."/>
            <person name="Zhang Y."/>
            <person name="Obille A."/>
            <person name="Becker A."/>
            <person name="Abrahante J.E."/>
            <person name="Garbe J."/>
            <person name="Badalamenti J.P."/>
            <person name="Herman A."/>
            <person name="Mangelson H."/>
            <person name="Liachko I."/>
            <person name="Sullivan S."/>
            <person name="Sone E.D."/>
            <person name="Koren S."/>
            <person name="Silverstein K.A.T."/>
            <person name="Beckman K.B."/>
            <person name="Gohl D.M."/>
        </authorList>
    </citation>
    <scope>NUCLEOTIDE SEQUENCE</scope>
    <source>
        <strain evidence="9">Duluth1</strain>
        <tissue evidence="9">Whole animal</tissue>
    </source>
</reference>
<protein>
    <submittedName>
        <fullName evidence="9">Uncharacterized protein</fullName>
    </submittedName>
</protein>
<dbReference type="AlphaFoldDB" id="A0A9D4CSF9"/>
<dbReference type="PANTHER" id="PTHR12011">
    <property type="entry name" value="ADHESION G-PROTEIN COUPLED RECEPTOR"/>
    <property type="match status" value="1"/>
</dbReference>
<keyword evidence="5" id="KW-1015">Disulfide bond</keyword>
<proteinExistence type="predicted"/>
<keyword evidence="4 6" id="KW-0472">Membrane</keyword>
<dbReference type="Proteomes" id="UP000828390">
    <property type="component" value="Unassembled WGS sequence"/>
</dbReference>
<gene>
    <name evidence="9" type="ORF">DPMN_055475</name>
</gene>
<evidence type="ECO:0000256" key="4">
    <source>
        <dbReference type="ARBA" id="ARBA00023136"/>
    </source>
</evidence>
<keyword evidence="3 6" id="KW-1133">Transmembrane helix</keyword>
<dbReference type="PANTHER" id="PTHR12011:SF347">
    <property type="entry name" value="FI21270P1-RELATED"/>
    <property type="match status" value="1"/>
</dbReference>
<feature type="domain" description="GAIN-B" evidence="7">
    <location>
        <begin position="1"/>
        <end position="154"/>
    </location>
</feature>
<dbReference type="SMART" id="SM00303">
    <property type="entry name" value="GPS"/>
    <property type="match status" value="1"/>
</dbReference>
<dbReference type="InterPro" id="IPR046338">
    <property type="entry name" value="GAIN_dom_sf"/>
</dbReference>
<feature type="transmembrane region" description="Helical" evidence="6">
    <location>
        <begin position="257"/>
        <end position="278"/>
    </location>
</feature>
<dbReference type="InterPro" id="IPR057244">
    <property type="entry name" value="GAIN_B"/>
</dbReference>
<evidence type="ECO:0000256" key="6">
    <source>
        <dbReference type="SAM" id="Phobius"/>
    </source>
</evidence>
<evidence type="ECO:0000256" key="5">
    <source>
        <dbReference type="ARBA" id="ARBA00023157"/>
    </source>
</evidence>
<comment type="subcellular location">
    <subcellularLocation>
        <location evidence="1">Membrane</location>
        <topology evidence="1">Multi-pass membrane protein</topology>
    </subcellularLocation>
</comment>